<accession>A0A1X3DL05</accession>
<feature type="region of interest" description="Disordered" evidence="1">
    <location>
        <begin position="40"/>
        <end position="61"/>
    </location>
</feature>
<proteinExistence type="predicted"/>
<dbReference type="Proteomes" id="UP000193303">
    <property type="component" value="Unassembled WGS sequence"/>
</dbReference>
<reference evidence="3" key="1">
    <citation type="submission" date="2017-01" db="EMBL/GenBank/DDBJ databases">
        <authorList>
            <person name="Mah S.A."/>
            <person name="Swanson W.J."/>
            <person name="Moy G.W."/>
            <person name="Vacquier V.D."/>
        </authorList>
    </citation>
    <scope>NUCLEOTIDE SEQUENCE [LARGE SCALE GENOMIC DNA]</scope>
    <source>
        <strain evidence="3">124861</strain>
    </source>
</reference>
<evidence type="ECO:0000313" key="3">
    <source>
        <dbReference type="Proteomes" id="UP000193303"/>
    </source>
</evidence>
<dbReference type="EMBL" id="MTAB01000002">
    <property type="protein sequence ID" value="OSI25082.1"/>
    <property type="molecule type" value="Genomic_DNA"/>
</dbReference>
<gene>
    <name evidence="2" type="ORF">BV912_01520</name>
</gene>
<name>A0A1X3DL05_9NEIS</name>
<comment type="caution">
    <text evidence="2">The sequence shown here is derived from an EMBL/GenBank/DDBJ whole genome shotgun (WGS) entry which is preliminary data.</text>
</comment>
<organism evidence="2 3">
    <name type="scientific">Neisseria dumasiana</name>
    <dbReference type="NCBI Taxonomy" id="1931275"/>
    <lineage>
        <taxon>Bacteria</taxon>
        <taxon>Pseudomonadati</taxon>
        <taxon>Pseudomonadota</taxon>
        <taxon>Betaproteobacteria</taxon>
        <taxon>Neisseriales</taxon>
        <taxon>Neisseriaceae</taxon>
        <taxon>Neisseria</taxon>
    </lineage>
</organism>
<evidence type="ECO:0000313" key="2">
    <source>
        <dbReference type="EMBL" id="OSI25082.1"/>
    </source>
</evidence>
<protein>
    <submittedName>
        <fullName evidence="2">Uncharacterized protein</fullName>
    </submittedName>
</protein>
<dbReference type="OrthoDB" id="9984476at2"/>
<feature type="compositionally biased region" description="Basic residues" evidence="1">
    <location>
        <begin position="49"/>
        <end position="61"/>
    </location>
</feature>
<sequence length="61" mass="6724">MKKGLIALALSVMSRSAIPEFNITPLPVYQLRQHPSIRAGRSGIAAAKRAARKARNRRKAK</sequence>
<evidence type="ECO:0000256" key="1">
    <source>
        <dbReference type="SAM" id="MobiDB-lite"/>
    </source>
</evidence>
<dbReference type="RefSeq" id="WP_085357875.1">
    <property type="nucleotide sequence ID" value="NZ_MTAB01000002.1"/>
</dbReference>
<dbReference type="AlphaFoldDB" id="A0A1X3DL05"/>